<evidence type="ECO:0000313" key="3">
    <source>
        <dbReference type="Proteomes" id="UP000241284"/>
    </source>
</evidence>
<gene>
    <name evidence="2" type="ORF">B9Q06_10805</name>
</gene>
<reference evidence="2 3" key="1">
    <citation type="submission" date="2017-04" db="EMBL/GenBank/DDBJ databases">
        <title>Novel microbial lineages endemic to geothermal iron-oxide mats fill important gaps in the evolutionary history of Archaea.</title>
        <authorList>
            <person name="Jay Z.J."/>
            <person name="Beam J.P."/>
            <person name="Dlakic M."/>
            <person name="Rusch D.B."/>
            <person name="Kozubal M.A."/>
            <person name="Inskeep W.P."/>
        </authorList>
    </citation>
    <scope>NUCLEOTIDE SEQUENCE [LARGE SCALE GENOMIC DNA]</scope>
    <source>
        <strain evidence="2">ECH_B_2</strain>
    </source>
</reference>
<dbReference type="Proteomes" id="UP000241284">
    <property type="component" value="Unassembled WGS sequence"/>
</dbReference>
<accession>A0A2R6B5F8</accession>
<proteinExistence type="predicted"/>
<evidence type="ECO:0008006" key="4">
    <source>
        <dbReference type="Google" id="ProtNLM"/>
    </source>
</evidence>
<organism evidence="2 3">
    <name type="scientific">Candidatus Marsarchaeota G2 archaeon ECH_B_2</name>
    <dbReference type="NCBI Taxonomy" id="1978160"/>
    <lineage>
        <taxon>Archaea</taxon>
        <taxon>Candidatus Marsarchaeota</taxon>
        <taxon>Candidatus Marsarchaeota group 2</taxon>
    </lineage>
</organism>
<dbReference type="EMBL" id="NEXH01000036">
    <property type="protein sequence ID" value="PSN93889.1"/>
    <property type="molecule type" value="Genomic_DNA"/>
</dbReference>
<evidence type="ECO:0000313" key="2">
    <source>
        <dbReference type="EMBL" id="PSN93889.1"/>
    </source>
</evidence>
<sequence>MPEKQRYIIDTDALFSKNYLKLKGKGLVTLISLYEFILVIRSMRIEIMKMGSKKRAEGYLKLLNW</sequence>
<keyword evidence="1" id="KW-1133">Transmembrane helix</keyword>
<keyword evidence="1" id="KW-0812">Transmembrane</keyword>
<feature type="transmembrane region" description="Helical" evidence="1">
    <location>
        <begin position="26"/>
        <end position="45"/>
    </location>
</feature>
<comment type="caution">
    <text evidence="2">The sequence shown here is derived from an EMBL/GenBank/DDBJ whole genome shotgun (WGS) entry which is preliminary data.</text>
</comment>
<keyword evidence="1" id="KW-0472">Membrane</keyword>
<protein>
    <recommendedName>
        <fullName evidence="4">PIN domain-containing protein</fullName>
    </recommendedName>
</protein>
<dbReference type="AlphaFoldDB" id="A0A2R6B5F8"/>
<name>A0A2R6B5F8_9ARCH</name>
<evidence type="ECO:0000256" key="1">
    <source>
        <dbReference type="SAM" id="Phobius"/>
    </source>
</evidence>